<name>A0A937I414_9GAMM</name>
<evidence type="ECO:0000256" key="1">
    <source>
        <dbReference type="ARBA" id="ARBA00004370"/>
    </source>
</evidence>
<comment type="caution">
    <text evidence="7">The sequence shown here is derived from an EMBL/GenBank/DDBJ whole genome shotgun (WGS) entry which is preliminary data.</text>
</comment>
<dbReference type="Pfam" id="PF13664">
    <property type="entry name" value="DUF4149"/>
    <property type="match status" value="1"/>
</dbReference>
<accession>A0A937I414</accession>
<sequence length="128" mass="14151">MNNLYLFLAGLMAGMILFQAALNAPTIFKVYSEEQAGPFLRAIFPKLFLNVAVLSLIGLVLSVIGNRLSLQVLFFVSLLLMSISYLIVPATNKARDEGRDKSFKYLHLLSVILTLSTLVLCLVILMVT</sequence>
<organism evidence="7 8">
    <name type="scientific">SAR86 cluster bacterium</name>
    <dbReference type="NCBI Taxonomy" id="2030880"/>
    <lineage>
        <taxon>Bacteria</taxon>
        <taxon>Pseudomonadati</taxon>
        <taxon>Pseudomonadota</taxon>
        <taxon>Gammaproteobacteria</taxon>
        <taxon>SAR86 cluster</taxon>
    </lineage>
</organism>
<evidence type="ECO:0000259" key="6">
    <source>
        <dbReference type="Pfam" id="PF13664"/>
    </source>
</evidence>
<evidence type="ECO:0000256" key="5">
    <source>
        <dbReference type="SAM" id="Phobius"/>
    </source>
</evidence>
<dbReference type="AlphaFoldDB" id="A0A937I414"/>
<feature type="transmembrane region" description="Helical" evidence="5">
    <location>
        <begin position="47"/>
        <end position="65"/>
    </location>
</feature>
<keyword evidence="2 5" id="KW-0812">Transmembrane</keyword>
<keyword evidence="3 5" id="KW-1133">Transmembrane helix</keyword>
<comment type="subcellular location">
    <subcellularLocation>
        <location evidence="1">Membrane</location>
    </subcellularLocation>
</comment>
<gene>
    <name evidence="7" type="ORF">ISQ63_00910</name>
</gene>
<feature type="domain" description="TMEM205-like" evidence="6">
    <location>
        <begin position="8"/>
        <end position="98"/>
    </location>
</feature>
<evidence type="ECO:0000256" key="4">
    <source>
        <dbReference type="ARBA" id="ARBA00023136"/>
    </source>
</evidence>
<evidence type="ECO:0000313" key="8">
    <source>
        <dbReference type="Proteomes" id="UP000744438"/>
    </source>
</evidence>
<feature type="transmembrane region" description="Helical" evidence="5">
    <location>
        <begin position="108"/>
        <end position="127"/>
    </location>
</feature>
<dbReference type="GO" id="GO:0016020">
    <property type="term" value="C:membrane"/>
    <property type="evidence" value="ECO:0007669"/>
    <property type="project" value="UniProtKB-SubCell"/>
</dbReference>
<dbReference type="EMBL" id="JADHQC010000002">
    <property type="protein sequence ID" value="MBL6811423.1"/>
    <property type="molecule type" value="Genomic_DNA"/>
</dbReference>
<evidence type="ECO:0000256" key="3">
    <source>
        <dbReference type="ARBA" id="ARBA00022989"/>
    </source>
</evidence>
<reference evidence="7" key="1">
    <citation type="submission" date="2020-10" db="EMBL/GenBank/DDBJ databases">
        <title>Microbiome of the Black Sea water column analyzed by genome centric metagenomics.</title>
        <authorList>
            <person name="Cabello-Yeves P.J."/>
            <person name="Callieri C."/>
            <person name="Picazo A."/>
            <person name="Mehrshad M."/>
            <person name="Haro-Moreno J.M."/>
            <person name="Roda-Garcia J."/>
            <person name="Dzembekova N."/>
            <person name="Slabakova V."/>
            <person name="Slabakova N."/>
            <person name="Moncheva S."/>
            <person name="Rodriguez-Valera F."/>
        </authorList>
    </citation>
    <scope>NUCLEOTIDE SEQUENCE</scope>
    <source>
        <strain evidence="7">BS307-5m-G49</strain>
    </source>
</reference>
<feature type="transmembrane region" description="Helical" evidence="5">
    <location>
        <begin position="72"/>
        <end position="88"/>
    </location>
</feature>
<evidence type="ECO:0000256" key="2">
    <source>
        <dbReference type="ARBA" id="ARBA00022692"/>
    </source>
</evidence>
<proteinExistence type="predicted"/>
<dbReference type="InterPro" id="IPR025423">
    <property type="entry name" value="TMEM205-like"/>
</dbReference>
<keyword evidence="4 5" id="KW-0472">Membrane</keyword>
<protein>
    <submittedName>
        <fullName evidence="7">DUF4149 domain-containing protein</fullName>
    </submittedName>
</protein>
<evidence type="ECO:0000313" key="7">
    <source>
        <dbReference type="EMBL" id="MBL6811423.1"/>
    </source>
</evidence>
<dbReference type="Proteomes" id="UP000744438">
    <property type="component" value="Unassembled WGS sequence"/>
</dbReference>